<protein>
    <submittedName>
        <fullName evidence="6">DNA-binding transcriptional LysR family regulator</fullName>
    </submittedName>
</protein>
<evidence type="ECO:0000313" key="6">
    <source>
        <dbReference type="EMBL" id="MDQ0472469.1"/>
    </source>
</evidence>
<keyword evidence="2" id="KW-0805">Transcription regulation</keyword>
<evidence type="ECO:0000256" key="4">
    <source>
        <dbReference type="ARBA" id="ARBA00023163"/>
    </source>
</evidence>
<dbReference type="InterPro" id="IPR005119">
    <property type="entry name" value="LysR_subst-bd"/>
</dbReference>
<dbReference type="Gene3D" id="1.10.10.10">
    <property type="entry name" value="Winged helix-like DNA-binding domain superfamily/Winged helix DNA-binding domain"/>
    <property type="match status" value="1"/>
</dbReference>
<evidence type="ECO:0000313" key="7">
    <source>
        <dbReference type="Proteomes" id="UP001242480"/>
    </source>
</evidence>
<evidence type="ECO:0000256" key="2">
    <source>
        <dbReference type="ARBA" id="ARBA00023015"/>
    </source>
</evidence>
<comment type="caution">
    <text evidence="6">The sequence shown here is derived from an EMBL/GenBank/DDBJ whole genome shotgun (WGS) entry which is preliminary data.</text>
</comment>
<dbReference type="InterPro" id="IPR058163">
    <property type="entry name" value="LysR-type_TF_proteobact-type"/>
</dbReference>
<dbReference type="CDD" id="cd08422">
    <property type="entry name" value="PBP2_CrgA_like"/>
    <property type="match status" value="1"/>
</dbReference>
<sequence length="308" mass="33704">MLDRVLGMQVFARVAALGGFSAAARVLGMSQTMATKHVAALEERLGVKLFHRTTRRVTLTEAGRRYLEFCERILVEMDEAEQAAAADRVEPRGLLRLAVPVSFGVREIAPLLADFTRLHPQVSVELGLNDRVVDLVEEGWDLAVRIGLLRDSSLVARRLAPCRIILCATPAYLRAHGTPRTIADLAGHDCLGYTLPTPATADRWVFGETADIVVPVTTRLRANNGDALLAAALAGQGLIYQPTFILGDDIRAGRLVPLALDHPVRSKLAVHALMPPGRNPPAKVRAFVDFLALRFWPEAPWDRGLGFF</sequence>
<accession>A0ABU0JGV0</accession>
<dbReference type="Pfam" id="PF03466">
    <property type="entry name" value="LysR_substrate"/>
    <property type="match status" value="1"/>
</dbReference>
<gene>
    <name evidence="6" type="ORF">QO011_005498</name>
</gene>
<dbReference type="InterPro" id="IPR000847">
    <property type="entry name" value="LysR_HTH_N"/>
</dbReference>
<dbReference type="Gene3D" id="3.40.190.290">
    <property type="match status" value="1"/>
</dbReference>
<dbReference type="PANTHER" id="PTHR30537">
    <property type="entry name" value="HTH-TYPE TRANSCRIPTIONAL REGULATOR"/>
    <property type="match status" value="1"/>
</dbReference>
<keyword evidence="7" id="KW-1185">Reference proteome</keyword>
<dbReference type="PRINTS" id="PR00039">
    <property type="entry name" value="HTHLYSR"/>
</dbReference>
<dbReference type="Proteomes" id="UP001242480">
    <property type="component" value="Unassembled WGS sequence"/>
</dbReference>
<organism evidence="6 7">
    <name type="scientific">Labrys wisconsinensis</name>
    <dbReference type="NCBI Taxonomy" id="425677"/>
    <lineage>
        <taxon>Bacteria</taxon>
        <taxon>Pseudomonadati</taxon>
        <taxon>Pseudomonadota</taxon>
        <taxon>Alphaproteobacteria</taxon>
        <taxon>Hyphomicrobiales</taxon>
        <taxon>Xanthobacteraceae</taxon>
        <taxon>Labrys</taxon>
    </lineage>
</organism>
<dbReference type="Pfam" id="PF00126">
    <property type="entry name" value="HTH_1"/>
    <property type="match status" value="1"/>
</dbReference>
<keyword evidence="4" id="KW-0804">Transcription</keyword>
<evidence type="ECO:0000256" key="1">
    <source>
        <dbReference type="ARBA" id="ARBA00009437"/>
    </source>
</evidence>
<reference evidence="6 7" key="1">
    <citation type="submission" date="2023-07" db="EMBL/GenBank/DDBJ databases">
        <title>Genomic Encyclopedia of Type Strains, Phase IV (KMG-IV): sequencing the most valuable type-strain genomes for metagenomic binning, comparative biology and taxonomic classification.</title>
        <authorList>
            <person name="Goeker M."/>
        </authorList>
    </citation>
    <scope>NUCLEOTIDE SEQUENCE [LARGE SCALE GENOMIC DNA]</scope>
    <source>
        <strain evidence="6 7">DSM 19619</strain>
    </source>
</reference>
<dbReference type="EMBL" id="JAUSVX010000012">
    <property type="protein sequence ID" value="MDQ0472469.1"/>
    <property type="molecule type" value="Genomic_DNA"/>
</dbReference>
<proteinExistence type="inferred from homology"/>
<dbReference type="PROSITE" id="PS50931">
    <property type="entry name" value="HTH_LYSR"/>
    <property type="match status" value="1"/>
</dbReference>
<feature type="domain" description="HTH lysR-type" evidence="5">
    <location>
        <begin position="8"/>
        <end position="60"/>
    </location>
</feature>
<dbReference type="SUPFAM" id="SSF53850">
    <property type="entry name" value="Periplasmic binding protein-like II"/>
    <property type="match status" value="1"/>
</dbReference>
<dbReference type="SUPFAM" id="SSF46785">
    <property type="entry name" value="Winged helix' DNA-binding domain"/>
    <property type="match status" value="1"/>
</dbReference>
<keyword evidence="3 6" id="KW-0238">DNA-binding</keyword>
<dbReference type="RefSeq" id="WP_307279338.1">
    <property type="nucleotide sequence ID" value="NZ_JAUSVX010000012.1"/>
</dbReference>
<evidence type="ECO:0000256" key="3">
    <source>
        <dbReference type="ARBA" id="ARBA00023125"/>
    </source>
</evidence>
<evidence type="ECO:0000259" key="5">
    <source>
        <dbReference type="PROSITE" id="PS50931"/>
    </source>
</evidence>
<name>A0ABU0JGV0_9HYPH</name>
<dbReference type="InterPro" id="IPR036388">
    <property type="entry name" value="WH-like_DNA-bd_sf"/>
</dbReference>
<comment type="similarity">
    <text evidence="1">Belongs to the LysR transcriptional regulatory family.</text>
</comment>
<dbReference type="InterPro" id="IPR036390">
    <property type="entry name" value="WH_DNA-bd_sf"/>
</dbReference>
<dbReference type="GO" id="GO:0003677">
    <property type="term" value="F:DNA binding"/>
    <property type="evidence" value="ECO:0007669"/>
    <property type="project" value="UniProtKB-KW"/>
</dbReference>
<dbReference type="PANTHER" id="PTHR30537:SF5">
    <property type="entry name" value="HTH-TYPE TRANSCRIPTIONAL ACTIVATOR TTDR-RELATED"/>
    <property type="match status" value="1"/>
</dbReference>